<dbReference type="InterPro" id="IPR043128">
    <property type="entry name" value="Rev_trsase/Diguanyl_cyclase"/>
</dbReference>
<dbReference type="SMART" id="SM00267">
    <property type="entry name" value="GGDEF"/>
    <property type="match status" value="1"/>
</dbReference>
<dbReference type="Gene3D" id="3.20.20.450">
    <property type="entry name" value="EAL domain"/>
    <property type="match status" value="1"/>
</dbReference>
<dbReference type="Gene3D" id="3.10.580.10">
    <property type="entry name" value="CBS-domain"/>
    <property type="match status" value="1"/>
</dbReference>
<dbReference type="Proteomes" id="UP001597497">
    <property type="component" value="Unassembled WGS sequence"/>
</dbReference>
<feature type="domain" description="EAL" evidence="1">
    <location>
        <begin position="161"/>
        <end position="411"/>
    </location>
</feature>
<dbReference type="InterPro" id="IPR029787">
    <property type="entry name" value="Nucleotide_cyclase"/>
</dbReference>
<comment type="caution">
    <text evidence="3">The sequence shown here is derived from an EMBL/GenBank/DDBJ whole genome shotgun (WGS) entry which is preliminary data.</text>
</comment>
<dbReference type="Pfam" id="PF00990">
    <property type="entry name" value="GGDEF"/>
    <property type="match status" value="1"/>
</dbReference>
<dbReference type="CDD" id="cd01949">
    <property type="entry name" value="GGDEF"/>
    <property type="match status" value="1"/>
</dbReference>
<organism evidence="3 4">
    <name type="scientific">Marinicrinis sediminis</name>
    <dbReference type="NCBI Taxonomy" id="1652465"/>
    <lineage>
        <taxon>Bacteria</taxon>
        <taxon>Bacillati</taxon>
        <taxon>Bacillota</taxon>
        <taxon>Bacilli</taxon>
        <taxon>Bacillales</taxon>
        <taxon>Paenibacillaceae</taxon>
    </lineage>
</organism>
<gene>
    <name evidence="3" type="ORF">ACFSUC_08730</name>
</gene>
<dbReference type="Pfam" id="PF00571">
    <property type="entry name" value="CBS"/>
    <property type="match status" value="1"/>
</dbReference>
<accession>A0ABW5RA86</accession>
<dbReference type="Gene3D" id="3.30.70.270">
    <property type="match status" value="1"/>
</dbReference>
<dbReference type="PROSITE" id="PS50887">
    <property type="entry name" value="GGDEF"/>
    <property type="match status" value="1"/>
</dbReference>
<dbReference type="SUPFAM" id="SSF141868">
    <property type="entry name" value="EAL domain-like"/>
    <property type="match status" value="1"/>
</dbReference>
<reference evidence="4" key="1">
    <citation type="journal article" date="2019" name="Int. J. Syst. Evol. Microbiol.">
        <title>The Global Catalogue of Microorganisms (GCM) 10K type strain sequencing project: providing services to taxonomists for standard genome sequencing and annotation.</title>
        <authorList>
            <consortium name="The Broad Institute Genomics Platform"/>
            <consortium name="The Broad Institute Genome Sequencing Center for Infectious Disease"/>
            <person name="Wu L."/>
            <person name="Ma J."/>
        </authorList>
    </citation>
    <scope>NUCLEOTIDE SEQUENCE [LARGE SCALE GENOMIC DNA]</scope>
    <source>
        <strain evidence="4">KCTC 33676</strain>
    </source>
</reference>
<sequence length="742" mass="84292">MIQLRPFDTHFTDIVSKQLQQGRMGLISLDISGMSEIEREYGRGFCEQIVRSMREVASELKTEFPTIFAVNQVSDDVFIYVNLSDLDGSNAHQWIMDWSKLIKFKVEHRLRHMYGDQPDITLHTGSTVVESMPETGIDSMIYTAMKKVIREARTTSRNEEHHTLSLAFGTIMEEKRIQSVYQPIVSLTNGVEFGYEALTRGPKGSPFESPLKLFDYAERQGCLHMLDRLARETAILGSHGLKKEQKIFINIPANVIHDSEFTPGQTLRILEERGILPQNVVFEITERSSIEDFSTVKRILHHYRRQGYQIAIDDAGAGYSSLEAIAELHPDFIKVDRSLIHGIHQDKIKEYILETLVTFAQKMNIRIIAEGIEEYPDLDKLMRMGVHFAQGYLLGRPNPKIIDIAPELGHHIIQEQRRNASESLWSIGDLATPIASFSHFDPVSKVTNHFRQQADEQGAVIVRGEEPVGLIMKEKLFQQLAGQYGVSLFWNRSITQLMDSYPLVVDEKLSVEQVSQLAMSRDNAKLYDYVIITSHGKLKGVASIRSILECITNVRMEHAKVANPLTGLPGNQLIQRELNQYIIQQNQPFSVVYADLDYFKWYNDCYGFQRGDELIQYTANMIQQAVNVLGNPDDFVGHIGGDDFIVISSTEHAQQLCEEMIRRFDANIQGFYFGEEICQVVDREGNCIQAQGVRLSLSLVVVESEVPVTPDEISKKAARLKKKAKSHPGSVYYMDKLGEARL</sequence>
<dbReference type="RefSeq" id="WP_379929164.1">
    <property type="nucleotide sequence ID" value="NZ_JBHUMM010000014.1"/>
</dbReference>
<feature type="domain" description="GGDEF" evidence="2">
    <location>
        <begin position="587"/>
        <end position="736"/>
    </location>
</feature>
<dbReference type="InterPro" id="IPR050706">
    <property type="entry name" value="Cyclic-di-GMP_PDE-like"/>
</dbReference>
<dbReference type="SMART" id="SM00052">
    <property type="entry name" value="EAL"/>
    <property type="match status" value="1"/>
</dbReference>
<evidence type="ECO:0000313" key="3">
    <source>
        <dbReference type="EMBL" id="MFD2671689.1"/>
    </source>
</evidence>
<dbReference type="InterPro" id="IPR000644">
    <property type="entry name" value="CBS_dom"/>
</dbReference>
<protein>
    <submittedName>
        <fullName evidence="3">GGDEF domain-containing protein</fullName>
    </submittedName>
</protein>
<dbReference type="InterPro" id="IPR035919">
    <property type="entry name" value="EAL_sf"/>
</dbReference>
<name>A0ABW5RA86_9BACL</name>
<dbReference type="NCBIfam" id="TIGR00254">
    <property type="entry name" value="GGDEF"/>
    <property type="match status" value="1"/>
</dbReference>
<proteinExistence type="predicted"/>
<evidence type="ECO:0000259" key="2">
    <source>
        <dbReference type="PROSITE" id="PS50887"/>
    </source>
</evidence>
<evidence type="ECO:0000313" key="4">
    <source>
        <dbReference type="Proteomes" id="UP001597497"/>
    </source>
</evidence>
<dbReference type="PANTHER" id="PTHR33121">
    <property type="entry name" value="CYCLIC DI-GMP PHOSPHODIESTERASE PDEF"/>
    <property type="match status" value="1"/>
</dbReference>
<dbReference type="Pfam" id="PF00563">
    <property type="entry name" value="EAL"/>
    <property type="match status" value="1"/>
</dbReference>
<dbReference type="CDD" id="cd01948">
    <property type="entry name" value="EAL"/>
    <property type="match status" value="1"/>
</dbReference>
<dbReference type="InterPro" id="IPR046342">
    <property type="entry name" value="CBS_dom_sf"/>
</dbReference>
<dbReference type="SUPFAM" id="SSF54631">
    <property type="entry name" value="CBS-domain pair"/>
    <property type="match status" value="1"/>
</dbReference>
<dbReference type="EMBL" id="JBHUMM010000014">
    <property type="protein sequence ID" value="MFD2671689.1"/>
    <property type="molecule type" value="Genomic_DNA"/>
</dbReference>
<keyword evidence="4" id="KW-1185">Reference proteome</keyword>
<dbReference type="PROSITE" id="PS50883">
    <property type="entry name" value="EAL"/>
    <property type="match status" value="1"/>
</dbReference>
<evidence type="ECO:0000259" key="1">
    <source>
        <dbReference type="PROSITE" id="PS50883"/>
    </source>
</evidence>
<dbReference type="InterPro" id="IPR000160">
    <property type="entry name" value="GGDEF_dom"/>
</dbReference>
<dbReference type="SUPFAM" id="SSF55073">
    <property type="entry name" value="Nucleotide cyclase"/>
    <property type="match status" value="1"/>
</dbReference>
<dbReference type="InterPro" id="IPR001633">
    <property type="entry name" value="EAL_dom"/>
</dbReference>
<dbReference type="PANTHER" id="PTHR33121:SF76">
    <property type="entry name" value="SIGNALING PROTEIN"/>
    <property type="match status" value="1"/>
</dbReference>